<dbReference type="CDD" id="cd14014">
    <property type="entry name" value="STKc_PknB_like"/>
    <property type="match status" value="1"/>
</dbReference>
<dbReference type="Gene3D" id="3.40.50.620">
    <property type="entry name" value="HUPs"/>
    <property type="match status" value="1"/>
</dbReference>
<dbReference type="PROSITE" id="PS50011">
    <property type="entry name" value="PROTEIN_KINASE_DOM"/>
    <property type="match status" value="1"/>
</dbReference>
<sequence length="474" mass="53235">MQQVKPHPGLEIDGFTLGQQLHKGGFATIWEVTHPLYRTAMVMKVPTILDGDDGPTIVGFEVEQMILPRLTGPHVPRVMGVGDFDVMPYVVTERIPGRSLLHDFASAPLPVSDVIEMAARMAAAVHDIHRQHVIHLDLKPDNFLQRESGEMVLVDYGLSRHDQLPDLLAEEFTIPMGTFPYIAPEQYLRQRGDLRSDLYALGAMIYELATGRKPFGDPEKLSQVRKRLWQDPMPPRGLRPDVPEWLQEIILRALEVDPARRYQSAAQMIFDLTHPQQVRLTERSHRLKPDGFWVVWRRKRVMRRVKSLGTPIATSSQIDRAPILLVAVDLAPEMEALSSRLFQSVKRMLTIQPDARVACVNVIKTARIGIDQTIDEYGNNLHVVRLVALKGWAEGIDLTDDRLTYTILENPDPASAVLDHALAVQADHIMMGARGHSTTRRFLGSVSARVVAEAHCSVTVIRLPERPEDQPSAG</sequence>
<dbReference type="CDD" id="cd00293">
    <property type="entry name" value="USP-like"/>
    <property type="match status" value="1"/>
</dbReference>
<keyword evidence="5" id="KW-0067">ATP-binding</keyword>
<dbReference type="SUPFAM" id="SSF52402">
    <property type="entry name" value="Adenine nucleotide alpha hydrolases-like"/>
    <property type="match status" value="1"/>
</dbReference>
<dbReference type="InterPro" id="IPR006016">
    <property type="entry name" value="UspA"/>
</dbReference>
<keyword evidence="4 7" id="KW-0418">Kinase</keyword>
<evidence type="ECO:0000313" key="8">
    <source>
        <dbReference type="Proteomes" id="UP000619033"/>
    </source>
</evidence>
<protein>
    <submittedName>
        <fullName evidence="7">Protein kinase</fullName>
    </submittedName>
</protein>
<dbReference type="PANTHER" id="PTHR43289">
    <property type="entry name" value="MITOGEN-ACTIVATED PROTEIN KINASE KINASE KINASE 20-RELATED"/>
    <property type="match status" value="1"/>
</dbReference>
<keyword evidence="3" id="KW-0547">Nucleotide-binding</keyword>
<evidence type="ECO:0000256" key="1">
    <source>
        <dbReference type="ARBA" id="ARBA00008791"/>
    </source>
</evidence>
<dbReference type="GO" id="GO:0005524">
    <property type="term" value="F:ATP binding"/>
    <property type="evidence" value="ECO:0007669"/>
    <property type="project" value="UniProtKB-KW"/>
</dbReference>
<dbReference type="EMBL" id="JAESVP010000002">
    <property type="protein sequence ID" value="MBL4927493.1"/>
    <property type="molecule type" value="Genomic_DNA"/>
</dbReference>
<feature type="domain" description="Protein kinase" evidence="6">
    <location>
        <begin position="15"/>
        <end position="277"/>
    </location>
</feature>
<keyword evidence="8" id="KW-1185">Reference proteome</keyword>
<dbReference type="AlphaFoldDB" id="A0A8J7MPR9"/>
<dbReference type="SMART" id="SM00220">
    <property type="entry name" value="S_TKc"/>
    <property type="match status" value="1"/>
</dbReference>
<dbReference type="InterPro" id="IPR000719">
    <property type="entry name" value="Prot_kinase_dom"/>
</dbReference>
<dbReference type="Gene3D" id="1.10.510.10">
    <property type="entry name" value="Transferase(Phosphotransferase) domain 1"/>
    <property type="match status" value="1"/>
</dbReference>
<evidence type="ECO:0000256" key="5">
    <source>
        <dbReference type="ARBA" id="ARBA00022840"/>
    </source>
</evidence>
<gene>
    <name evidence="7" type="ORF">JI744_05170</name>
</gene>
<evidence type="ECO:0000313" key="7">
    <source>
        <dbReference type="EMBL" id="MBL4927493.1"/>
    </source>
</evidence>
<comment type="caution">
    <text evidence="7">The sequence shown here is derived from an EMBL/GenBank/DDBJ whole genome shotgun (WGS) entry which is preliminary data.</text>
</comment>
<evidence type="ECO:0000256" key="2">
    <source>
        <dbReference type="ARBA" id="ARBA00022679"/>
    </source>
</evidence>
<dbReference type="GO" id="GO:0004674">
    <property type="term" value="F:protein serine/threonine kinase activity"/>
    <property type="evidence" value="ECO:0007669"/>
    <property type="project" value="TreeGrafter"/>
</dbReference>
<dbReference type="SUPFAM" id="SSF56112">
    <property type="entry name" value="Protein kinase-like (PK-like)"/>
    <property type="match status" value="1"/>
</dbReference>
<dbReference type="Gene3D" id="3.30.200.20">
    <property type="entry name" value="Phosphorylase Kinase, domain 1"/>
    <property type="match status" value="1"/>
</dbReference>
<dbReference type="RefSeq" id="WP_202658621.1">
    <property type="nucleotide sequence ID" value="NZ_JAESVP010000002.1"/>
</dbReference>
<evidence type="ECO:0000259" key="6">
    <source>
        <dbReference type="PROSITE" id="PS50011"/>
    </source>
</evidence>
<dbReference type="Pfam" id="PF00069">
    <property type="entry name" value="Pkinase"/>
    <property type="match status" value="1"/>
</dbReference>
<dbReference type="Pfam" id="PF00582">
    <property type="entry name" value="Usp"/>
    <property type="match status" value="1"/>
</dbReference>
<reference evidence="7" key="1">
    <citation type="submission" date="2021-01" db="EMBL/GenBank/DDBJ databases">
        <title>Genome seq and assembly of Tabrizicola sp. KVB23.</title>
        <authorList>
            <person name="Chhetri G."/>
        </authorList>
    </citation>
    <scope>NUCLEOTIDE SEQUENCE</scope>
    <source>
        <strain evidence="7">KVB23</strain>
    </source>
</reference>
<organism evidence="7 8">
    <name type="scientific">Fuscibacter oryzae</name>
    <dbReference type="NCBI Taxonomy" id="2803939"/>
    <lineage>
        <taxon>Bacteria</taxon>
        <taxon>Pseudomonadati</taxon>
        <taxon>Pseudomonadota</taxon>
        <taxon>Alphaproteobacteria</taxon>
        <taxon>Rhodobacterales</taxon>
        <taxon>Paracoccaceae</taxon>
        <taxon>Fuscibacter</taxon>
    </lineage>
</organism>
<proteinExistence type="inferred from homology"/>
<dbReference type="PANTHER" id="PTHR43289:SF34">
    <property type="entry name" value="SERINE_THREONINE-PROTEIN KINASE YBDM-RELATED"/>
    <property type="match status" value="1"/>
</dbReference>
<comment type="similarity">
    <text evidence="1">Belongs to the universal stress protein A family.</text>
</comment>
<evidence type="ECO:0000256" key="4">
    <source>
        <dbReference type="ARBA" id="ARBA00022777"/>
    </source>
</evidence>
<accession>A0A8J7MPR9</accession>
<dbReference type="InterPro" id="IPR011009">
    <property type="entry name" value="Kinase-like_dom_sf"/>
</dbReference>
<dbReference type="PRINTS" id="PR01438">
    <property type="entry name" value="UNVRSLSTRESS"/>
</dbReference>
<keyword evidence="2" id="KW-0808">Transferase</keyword>
<dbReference type="InterPro" id="IPR006015">
    <property type="entry name" value="Universal_stress_UspA"/>
</dbReference>
<name>A0A8J7MPR9_9RHOB</name>
<dbReference type="Proteomes" id="UP000619033">
    <property type="component" value="Unassembled WGS sequence"/>
</dbReference>
<dbReference type="InterPro" id="IPR014729">
    <property type="entry name" value="Rossmann-like_a/b/a_fold"/>
</dbReference>
<evidence type="ECO:0000256" key="3">
    <source>
        <dbReference type="ARBA" id="ARBA00022741"/>
    </source>
</evidence>